<accession>A0A9Q0PBA0</accession>
<sequence length="62" mass="7427">MNVDALAQYKPMKHASAKRKRKKRVFSRISTHYKKHICKIAQTKKVWHSFESQVCEPHLDFE</sequence>
<reference evidence="1" key="1">
    <citation type="submission" date="2022-11" db="EMBL/GenBank/DDBJ databases">
        <authorList>
            <person name="Hyden B.L."/>
            <person name="Feng K."/>
            <person name="Yates T."/>
            <person name="Jawdy S."/>
            <person name="Smart L.B."/>
            <person name="Muchero W."/>
        </authorList>
    </citation>
    <scope>NUCLEOTIDE SEQUENCE</scope>
    <source>
        <tissue evidence="1">Shoot tip</tissue>
    </source>
</reference>
<reference evidence="1" key="2">
    <citation type="journal article" date="2023" name="Int. J. Mol. Sci.">
        <title>De Novo Assembly and Annotation of 11 Diverse Shrub Willow (Salix) Genomes Reveals Novel Gene Organization in Sex-Linked Regions.</title>
        <authorList>
            <person name="Hyden B."/>
            <person name="Feng K."/>
            <person name="Yates T.B."/>
            <person name="Jawdy S."/>
            <person name="Cereghino C."/>
            <person name="Smart L.B."/>
            <person name="Muchero W."/>
        </authorList>
    </citation>
    <scope>NUCLEOTIDE SEQUENCE</scope>
    <source>
        <tissue evidence="1">Shoot tip</tissue>
    </source>
</reference>
<comment type="caution">
    <text evidence="1">The sequence shown here is derived from an EMBL/GenBank/DDBJ whole genome shotgun (WGS) entry which is preliminary data.</text>
</comment>
<gene>
    <name evidence="1" type="ORF">OIU79_015142</name>
</gene>
<dbReference type="Proteomes" id="UP001151532">
    <property type="component" value="Chromosome 2"/>
</dbReference>
<organism evidence="1 2">
    <name type="scientific">Salix purpurea</name>
    <name type="common">Purple osier willow</name>
    <dbReference type="NCBI Taxonomy" id="77065"/>
    <lineage>
        <taxon>Eukaryota</taxon>
        <taxon>Viridiplantae</taxon>
        <taxon>Streptophyta</taxon>
        <taxon>Embryophyta</taxon>
        <taxon>Tracheophyta</taxon>
        <taxon>Spermatophyta</taxon>
        <taxon>Magnoliopsida</taxon>
        <taxon>eudicotyledons</taxon>
        <taxon>Gunneridae</taxon>
        <taxon>Pentapetalae</taxon>
        <taxon>rosids</taxon>
        <taxon>fabids</taxon>
        <taxon>Malpighiales</taxon>
        <taxon>Salicaceae</taxon>
        <taxon>Saliceae</taxon>
        <taxon>Salix</taxon>
    </lineage>
</organism>
<protein>
    <submittedName>
        <fullName evidence="1">Uncharacterized protein</fullName>
    </submittedName>
</protein>
<evidence type="ECO:0000313" key="2">
    <source>
        <dbReference type="Proteomes" id="UP001151532"/>
    </source>
</evidence>
<dbReference type="AlphaFoldDB" id="A0A9Q0PBA0"/>
<proteinExistence type="predicted"/>
<name>A0A9Q0PBA0_SALPP</name>
<evidence type="ECO:0000313" key="1">
    <source>
        <dbReference type="EMBL" id="KAJ6685002.1"/>
    </source>
</evidence>
<dbReference type="EMBL" id="JAPFFK010000019">
    <property type="protein sequence ID" value="KAJ6685002.1"/>
    <property type="molecule type" value="Genomic_DNA"/>
</dbReference>
<keyword evidence="2" id="KW-1185">Reference proteome</keyword>